<dbReference type="Proteomes" id="UP000019335">
    <property type="component" value="Chromosome 7"/>
</dbReference>
<name>W7TUF0_9STRA</name>
<dbReference type="EMBL" id="AZIL01000517">
    <property type="protein sequence ID" value="EWM27138.1"/>
    <property type="molecule type" value="Genomic_DNA"/>
</dbReference>
<sequence length="95" mass="11177">MVISAAEQNSMKLVKTRKRHVDFRRELVLREEHVFYHELVKMVPKLASLRRMLDDSVLSKLVGKSRSLEDSLPDYYHLNEATNIALHGEFHEEED</sequence>
<protein>
    <submittedName>
        <fullName evidence="1">Uncharacterized protein</fullName>
    </submittedName>
</protein>
<gene>
    <name evidence="1" type="ORF">Naga_100010g84</name>
</gene>
<evidence type="ECO:0000313" key="2">
    <source>
        <dbReference type="Proteomes" id="UP000019335"/>
    </source>
</evidence>
<dbReference type="AlphaFoldDB" id="W7TUF0"/>
<reference evidence="1 2" key="1">
    <citation type="journal article" date="2014" name="Mol. Plant">
        <title>Chromosome Scale Genome Assembly and Transcriptome Profiling of Nannochloropsis gaditana in Nitrogen Depletion.</title>
        <authorList>
            <person name="Corteggiani Carpinelli E."/>
            <person name="Telatin A."/>
            <person name="Vitulo N."/>
            <person name="Forcato C."/>
            <person name="D'Angelo M."/>
            <person name="Schiavon R."/>
            <person name="Vezzi A."/>
            <person name="Giacometti G.M."/>
            <person name="Morosinotto T."/>
            <person name="Valle G."/>
        </authorList>
    </citation>
    <scope>NUCLEOTIDE SEQUENCE [LARGE SCALE GENOMIC DNA]</scope>
    <source>
        <strain evidence="1 2">B-31</strain>
    </source>
</reference>
<accession>W7TUF0</accession>
<evidence type="ECO:0000313" key="1">
    <source>
        <dbReference type="EMBL" id="EWM27138.1"/>
    </source>
</evidence>
<organism evidence="1 2">
    <name type="scientific">Nannochloropsis gaditana</name>
    <dbReference type="NCBI Taxonomy" id="72520"/>
    <lineage>
        <taxon>Eukaryota</taxon>
        <taxon>Sar</taxon>
        <taxon>Stramenopiles</taxon>
        <taxon>Ochrophyta</taxon>
        <taxon>Eustigmatophyceae</taxon>
        <taxon>Eustigmatales</taxon>
        <taxon>Monodopsidaceae</taxon>
        <taxon>Nannochloropsis</taxon>
    </lineage>
</organism>
<keyword evidence="2" id="KW-1185">Reference proteome</keyword>
<proteinExistence type="predicted"/>
<comment type="caution">
    <text evidence="1">The sequence shown here is derived from an EMBL/GenBank/DDBJ whole genome shotgun (WGS) entry which is preliminary data.</text>
</comment>